<keyword evidence="3" id="KW-0408">Iron</keyword>
<dbReference type="EMBL" id="SRYE01000001">
    <property type="protein sequence ID" value="TGY63176.1"/>
    <property type="molecule type" value="Genomic_DNA"/>
</dbReference>
<dbReference type="RefSeq" id="WP_136011802.1">
    <property type="nucleotide sequence ID" value="NZ_SRYE01000001.1"/>
</dbReference>
<gene>
    <name evidence="6" type="ORF">E5334_01350</name>
</gene>
<evidence type="ECO:0000256" key="3">
    <source>
        <dbReference type="ARBA" id="ARBA00023004"/>
    </source>
</evidence>
<keyword evidence="1" id="KW-0949">S-adenosyl-L-methionine</keyword>
<dbReference type="CDD" id="cd01335">
    <property type="entry name" value="Radical_SAM"/>
    <property type="match status" value="1"/>
</dbReference>
<dbReference type="OrthoDB" id="9782387at2"/>
<accession>A0A4S2F2K5</accession>
<dbReference type="AlphaFoldDB" id="A0A4S2F2K5"/>
<evidence type="ECO:0000259" key="5">
    <source>
        <dbReference type="Pfam" id="PF04055"/>
    </source>
</evidence>
<keyword evidence="7" id="KW-1185">Reference proteome</keyword>
<dbReference type="GO" id="GO:0003824">
    <property type="term" value="F:catalytic activity"/>
    <property type="evidence" value="ECO:0007669"/>
    <property type="project" value="InterPro"/>
</dbReference>
<protein>
    <submittedName>
        <fullName evidence="6">Radical SAM protein</fullName>
    </submittedName>
</protein>
<evidence type="ECO:0000313" key="7">
    <source>
        <dbReference type="Proteomes" id="UP000310263"/>
    </source>
</evidence>
<evidence type="ECO:0000313" key="6">
    <source>
        <dbReference type="EMBL" id="TGY63176.1"/>
    </source>
</evidence>
<dbReference type="InterPro" id="IPR007197">
    <property type="entry name" value="rSAM"/>
</dbReference>
<name>A0A4S2F2K5_9ACTN</name>
<feature type="domain" description="Radical SAM core" evidence="5">
    <location>
        <begin position="12"/>
        <end position="112"/>
    </location>
</feature>
<dbReference type="Pfam" id="PF04055">
    <property type="entry name" value="Radical_SAM"/>
    <property type="match status" value="1"/>
</dbReference>
<evidence type="ECO:0000256" key="1">
    <source>
        <dbReference type="ARBA" id="ARBA00022691"/>
    </source>
</evidence>
<sequence>MKKLFFFGIPLSVCNLRCHYCYLAQRDSQYEGIIPAMEYDPDQVAYAMRMERVGGPSFFNLCADGETLLLPNIEEYVRKLALEGHWIEIVSNMTITKKLDQILNLEKDTLSHIEFKCSLHYLQLKERGMLDKFARNVNAARHSGASITVEITPTDELIPYIEEVKEYCISNFGALPHLTIARDDATSGIEMLTNLSIEKYNAIWSTFDSSFWRFKSSIFGVRQTGFCNAGAWSYMVDMSTGNTRQCYCGVSVGNIFANPDKPLPEKPIGRCLLPHCYNGHALLTLGTIADLTPVCYGDIRDRKCADGTHWLQPDLKAAFNTKLQVSNLLPPPTAQRFDILKTDVYEKAKQLKSKLS</sequence>
<keyword evidence="4" id="KW-0411">Iron-sulfur</keyword>
<dbReference type="InterPro" id="IPR013785">
    <property type="entry name" value="Aldolase_TIM"/>
</dbReference>
<evidence type="ECO:0000256" key="4">
    <source>
        <dbReference type="ARBA" id="ARBA00023014"/>
    </source>
</evidence>
<dbReference type="Gene3D" id="3.20.20.70">
    <property type="entry name" value="Aldolase class I"/>
    <property type="match status" value="1"/>
</dbReference>
<organism evidence="6 7">
    <name type="scientific">Muricaecibacterium torontonense</name>
    <dbReference type="NCBI Taxonomy" id="3032871"/>
    <lineage>
        <taxon>Bacteria</taxon>
        <taxon>Bacillati</taxon>
        <taxon>Actinomycetota</taxon>
        <taxon>Coriobacteriia</taxon>
        <taxon>Coriobacteriales</taxon>
        <taxon>Atopobiaceae</taxon>
        <taxon>Muricaecibacterium</taxon>
    </lineage>
</organism>
<proteinExistence type="predicted"/>
<evidence type="ECO:0000256" key="2">
    <source>
        <dbReference type="ARBA" id="ARBA00022723"/>
    </source>
</evidence>
<dbReference type="GO" id="GO:0051536">
    <property type="term" value="F:iron-sulfur cluster binding"/>
    <property type="evidence" value="ECO:0007669"/>
    <property type="project" value="UniProtKB-KW"/>
</dbReference>
<dbReference type="Proteomes" id="UP000310263">
    <property type="component" value="Unassembled WGS sequence"/>
</dbReference>
<keyword evidence="2" id="KW-0479">Metal-binding</keyword>
<reference evidence="6 7" key="1">
    <citation type="submission" date="2019-04" db="EMBL/GenBank/DDBJ databases">
        <title>Microbes associate with the intestines of laboratory mice.</title>
        <authorList>
            <person name="Navarre W."/>
            <person name="Wong E."/>
            <person name="Huang K."/>
            <person name="Tropini C."/>
            <person name="Ng K."/>
            <person name="Yu B."/>
        </authorList>
    </citation>
    <scope>NUCLEOTIDE SEQUENCE [LARGE SCALE GENOMIC DNA]</scope>
    <source>
        <strain evidence="6 7">NM07_P-09</strain>
    </source>
</reference>
<dbReference type="GO" id="GO:0046872">
    <property type="term" value="F:metal ion binding"/>
    <property type="evidence" value="ECO:0007669"/>
    <property type="project" value="UniProtKB-KW"/>
</dbReference>
<dbReference type="SFLD" id="SFLDS00029">
    <property type="entry name" value="Radical_SAM"/>
    <property type="match status" value="1"/>
</dbReference>
<dbReference type="SUPFAM" id="SSF102114">
    <property type="entry name" value="Radical SAM enzymes"/>
    <property type="match status" value="1"/>
</dbReference>
<dbReference type="InterPro" id="IPR058240">
    <property type="entry name" value="rSAM_sf"/>
</dbReference>
<comment type="caution">
    <text evidence="6">The sequence shown here is derived from an EMBL/GenBank/DDBJ whole genome shotgun (WGS) entry which is preliminary data.</text>
</comment>